<protein>
    <submittedName>
        <fullName evidence="2">DUF4249 family protein</fullName>
    </submittedName>
</protein>
<dbReference type="EMBL" id="JAUHJS010000008">
    <property type="protein sequence ID" value="MDN4166715.1"/>
    <property type="molecule type" value="Genomic_DNA"/>
</dbReference>
<dbReference type="Pfam" id="PF14054">
    <property type="entry name" value="DUF4249"/>
    <property type="match status" value="1"/>
</dbReference>
<keyword evidence="3" id="KW-1185">Reference proteome</keyword>
<dbReference type="Proteomes" id="UP001168552">
    <property type="component" value="Unassembled WGS sequence"/>
</dbReference>
<reference evidence="2" key="1">
    <citation type="submission" date="2023-06" db="EMBL/GenBank/DDBJ databases">
        <title>Cytophagales bacterium Strain LB-30, isolated from soil.</title>
        <authorList>
            <person name="Liu B."/>
        </authorList>
    </citation>
    <scope>NUCLEOTIDE SEQUENCE</scope>
    <source>
        <strain evidence="2">LB-30</strain>
    </source>
</reference>
<proteinExistence type="predicted"/>
<organism evidence="2 3">
    <name type="scientific">Shiella aurantiaca</name>
    <dbReference type="NCBI Taxonomy" id="3058365"/>
    <lineage>
        <taxon>Bacteria</taxon>
        <taxon>Pseudomonadati</taxon>
        <taxon>Bacteroidota</taxon>
        <taxon>Cytophagia</taxon>
        <taxon>Cytophagales</taxon>
        <taxon>Shiellaceae</taxon>
        <taxon>Shiella</taxon>
    </lineage>
</organism>
<dbReference type="RefSeq" id="WP_320005253.1">
    <property type="nucleotide sequence ID" value="NZ_JAUHJS010000008.1"/>
</dbReference>
<gene>
    <name evidence="2" type="ORF">QWY31_14485</name>
</gene>
<accession>A0ABT8F8K7</accession>
<feature type="chain" id="PRO_5045133725" evidence="1">
    <location>
        <begin position="19"/>
        <end position="281"/>
    </location>
</feature>
<comment type="caution">
    <text evidence="2">The sequence shown here is derived from an EMBL/GenBank/DDBJ whole genome shotgun (WGS) entry which is preliminary data.</text>
</comment>
<sequence>MKTSGLYTLLLLSLLAFSACEDVVDVDLETGETLLVVQARITDSLMVQKVQLSTTAAYFSNQQTPRVSNALVQLTEYNENGEAVAVYPFVADESAPGDYTYGPWAGTIGYTYELEINWNDQQYEAITQLKRIPDIDSLRVFERIDQYPFEDGKYVQMFFQELPGKGDFMQLKFYKNDTLINDGGNLAYFDDPLVDGSYIGNFDITFEPFTLEDTVRVEMYSITREQFTFFNEMIGQVNNGGLFANPPANVRGNIINRDPSGPEALGFFACTGFRAKEIIVK</sequence>
<keyword evidence="1" id="KW-0732">Signal</keyword>
<dbReference type="InterPro" id="IPR025345">
    <property type="entry name" value="DUF4249"/>
</dbReference>
<feature type="signal peptide" evidence="1">
    <location>
        <begin position="1"/>
        <end position="18"/>
    </location>
</feature>
<evidence type="ECO:0000313" key="3">
    <source>
        <dbReference type="Proteomes" id="UP001168552"/>
    </source>
</evidence>
<evidence type="ECO:0000256" key="1">
    <source>
        <dbReference type="SAM" id="SignalP"/>
    </source>
</evidence>
<name>A0ABT8F8K7_9BACT</name>
<evidence type="ECO:0000313" key="2">
    <source>
        <dbReference type="EMBL" id="MDN4166715.1"/>
    </source>
</evidence>
<dbReference type="PROSITE" id="PS51257">
    <property type="entry name" value="PROKAR_LIPOPROTEIN"/>
    <property type="match status" value="1"/>
</dbReference>